<dbReference type="Pfam" id="PF08889">
    <property type="entry name" value="WbqC"/>
    <property type="match status" value="1"/>
</dbReference>
<comment type="caution">
    <text evidence="1">The sequence shown here is derived from an EMBL/GenBank/DDBJ whole genome shotgun (WGS) entry which is preliminary data.</text>
</comment>
<evidence type="ECO:0000313" key="1">
    <source>
        <dbReference type="EMBL" id="MFL0205373.1"/>
    </source>
</evidence>
<dbReference type="InterPro" id="IPR014985">
    <property type="entry name" value="WbqC"/>
</dbReference>
<name>A0ABW8SWK9_9BACT</name>
<evidence type="ECO:0000313" key="2">
    <source>
        <dbReference type="Proteomes" id="UP001623559"/>
    </source>
</evidence>
<accession>A0ABW8SWK9</accession>
<organism evidence="1 2">
    <name type="scientific">Aquirufa novilacunae</name>
    <dbReference type="NCBI Taxonomy" id="3139305"/>
    <lineage>
        <taxon>Bacteria</taxon>
        <taxon>Pseudomonadati</taxon>
        <taxon>Bacteroidota</taxon>
        <taxon>Cytophagia</taxon>
        <taxon>Cytophagales</taxon>
        <taxon>Flectobacillaceae</taxon>
        <taxon>Aquirufa</taxon>
    </lineage>
</organism>
<proteinExistence type="predicted"/>
<protein>
    <submittedName>
        <fullName evidence="1">WbqC family protein</fullName>
    </submittedName>
</protein>
<dbReference type="EMBL" id="JBEWZG010000001">
    <property type="protein sequence ID" value="MFL0205373.1"/>
    <property type="molecule type" value="Genomic_DNA"/>
</dbReference>
<sequence>MHIELHYLPSLEYMSLLLQNPNLVFEVEENFPKQTYRNRCLILGANGVERLSIPVVHVSGQKIKAKDIQIDYSQNWMKQHLGAIQAAYGNSPFYEYFGPYLSQIFARKRNFLVDLNIELLTFVYRILDTPFEYTKTEGFGEFEGKSYFNEMNAKKDWTERSIYVNRSYRQCFGSEFVPNLSIIDLLMNHGKESLTFLK</sequence>
<gene>
    <name evidence="1" type="ORF">V7S74_01320</name>
</gene>
<dbReference type="RefSeq" id="WP_406776974.1">
    <property type="nucleotide sequence ID" value="NZ_JBEWZG010000001.1"/>
</dbReference>
<dbReference type="Proteomes" id="UP001623559">
    <property type="component" value="Unassembled WGS sequence"/>
</dbReference>
<reference evidence="1 2" key="1">
    <citation type="submission" date="2024-07" db="EMBL/GenBank/DDBJ databases">
        <authorList>
            <person name="Pitt A."/>
            <person name="Hahn M.W."/>
        </authorList>
    </citation>
    <scope>NUCLEOTIDE SEQUENCE [LARGE SCALE GENOMIC DNA]</scope>
    <source>
        <strain evidence="1 2">2-AUSEE-184A6</strain>
    </source>
</reference>